<name>A0AC35G3K3_9BILA</name>
<dbReference type="Proteomes" id="UP000887580">
    <property type="component" value="Unplaced"/>
</dbReference>
<reference evidence="2" key="1">
    <citation type="submission" date="2022-11" db="UniProtKB">
        <authorList>
            <consortium name="WormBaseParasite"/>
        </authorList>
    </citation>
    <scope>IDENTIFICATION</scope>
</reference>
<proteinExistence type="predicted"/>
<dbReference type="WBParaSite" id="PS1159_v2.g23716.t1">
    <property type="protein sequence ID" value="PS1159_v2.g23716.t1"/>
    <property type="gene ID" value="PS1159_v2.g23716"/>
</dbReference>
<protein>
    <submittedName>
        <fullName evidence="2">Uncharacterized protein</fullName>
    </submittedName>
</protein>
<evidence type="ECO:0000313" key="1">
    <source>
        <dbReference type="Proteomes" id="UP000887580"/>
    </source>
</evidence>
<evidence type="ECO:0000313" key="2">
    <source>
        <dbReference type="WBParaSite" id="PS1159_v2.g23716.t1"/>
    </source>
</evidence>
<sequence length="112" mass="12429">MVSFLIHLPSFPEISFKKAPEKIMNLGNIGLLFIAILCNCAVFKKIGEQIGIEIDALHKEIKEVKSKQDLITIPQVISESGVIKRQISKPSLQQQISIPFGNSGSEQKNIIE</sequence>
<accession>A0AC35G3K3</accession>
<organism evidence="1 2">
    <name type="scientific">Panagrolaimus sp. PS1159</name>
    <dbReference type="NCBI Taxonomy" id="55785"/>
    <lineage>
        <taxon>Eukaryota</taxon>
        <taxon>Metazoa</taxon>
        <taxon>Ecdysozoa</taxon>
        <taxon>Nematoda</taxon>
        <taxon>Chromadorea</taxon>
        <taxon>Rhabditida</taxon>
        <taxon>Tylenchina</taxon>
        <taxon>Panagrolaimomorpha</taxon>
        <taxon>Panagrolaimoidea</taxon>
        <taxon>Panagrolaimidae</taxon>
        <taxon>Panagrolaimus</taxon>
    </lineage>
</organism>